<evidence type="ECO:0000256" key="1">
    <source>
        <dbReference type="ARBA" id="ARBA00004141"/>
    </source>
</evidence>
<organism evidence="9 10">
    <name type="scientific">Sinomonas terrae</name>
    <dbReference type="NCBI Taxonomy" id="2908838"/>
    <lineage>
        <taxon>Bacteria</taxon>
        <taxon>Bacillati</taxon>
        <taxon>Actinomycetota</taxon>
        <taxon>Actinomycetes</taxon>
        <taxon>Micrococcales</taxon>
        <taxon>Micrococcaceae</taxon>
        <taxon>Sinomonas</taxon>
    </lineage>
</organism>
<dbReference type="InterPro" id="IPR007267">
    <property type="entry name" value="GtrA_DPMS_TM"/>
</dbReference>
<evidence type="ECO:0000256" key="3">
    <source>
        <dbReference type="ARBA" id="ARBA00022692"/>
    </source>
</evidence>
<feature type="domain" description="GtrA/DPMS transmembrane" evidence="8">
    <location>
        <begin position="67"/>
        <end position="186"/>
    </location>
</feature>
<feature type="transmembrane region" description="Helical" evidence="7">
    <location>
        <begin position="161"/>
        <end position="181"/>
    </location>
</feature>
<dbReference type="PANTHER" id="PTHR38459">
    <property type="entry name" value="PROPHAGE BACTOPRENOL-LINKED GLUCOSE TRANSLOCASE HOMOLOG"/>
    <property type="match status" value="1"/>
</dbReference>
<keyword evidence="3 7" id="KW-0812">Transmembrane</keyword>
<keyword evidence="4 7" id="KW-1133">Transmembrane helix</keyword>
<dbReference type="PANTHER" id="PTHR38459:SF1">
    <property type="entry name" value="PROPHAGE BACTOPRENOL-LINKED GLUCOSE TRANSLOCASE HOMOLOG"/>
    <property type="match status" value="1"/>
</dbReference>
<feature type="transmembrane region" description="Helical" evidence="7">
    <location>
        <begin position="65"/>
        <end position="88"/>
    </location>
</feature>
<evidence type="ECO:0000259" key="8">
    <source>
        <dbReference type="Pfam" id="PF04138"/>
    </source>
</evidence>
<dbReference type="RefSeq" id="WP_241055407.1">
    <property type="nucleotide sequence ID" value="NZ_JAKZBV010000001.1"/>
</dbReference>
<proteinExistence type="inferred from homology"/>
<feature type="transmembrane region" description="Helical" evidence="7">
    <location>
        <begin position="100"/>
        <end position="123"/>
    </location>
</feature>
<reference evidence="9 10" key="1">
    <citation type="submission" date="2022-03" db="EMBL/GenBank/DDBJ databases">
        <title>Sinomonas sp. isolated from a soil.</title>
        <authorList>
            <person name="Han J."/>
            <person name="Kim D.-U."/>
        </authorList>
    </citation>
    <scope>NUCLEOTIDE SEQUENCE [LARGE SCALE GENOMIC DNA]</scope>
    <source>
        <strain evidence="9 10">5-5</strain>
    </source>
</reference>
<evidence type="ECO:0000256" key="2">
    <source>
        <dbReference type="ARBA" id="ARBA00009399"/>
    </source>
</evidence>
<dbReference type="Proteomes" id="UP001202922">
    <property type="component" value="Unassembled WGS sequence"/>
</dbReference>
<sequence>MRELSMHGAAEATTTPPPRLPRPNSASAAGTIPASARAWAGRAAGAPRRVVAQVGLSESGRFGRLVRFGAVGVSGLVVNLLALAVLLITHLGSRVVGGDILSAIIATQLAVAWNFGLTERWVFRGQRGHWMRRLLPFWMLSCAALVAQLPLAAMLQPLLDGSYLMATGAAVCLLMVTRFAVCDLWLYPRRTTVSHWVRPTPDPAP</sequence>
<evidence type="ECO:0000313" key="9">
    <source>
        <dbReference type="EMBL" id="MCH6471548.1"/>
    </source>
</evidence>
<comment type="similarity">
    <text evidence="2">Belongs to the GtrA family.</text>
</comment>
<name>A0ABS9U4D7_9MICC</name>
<evidence type="ECO:0000256" key="5">
    <source>
        <dbReference type="ARBA" id="ARBA00023136"/>
    </source>
</evidence>
<evidence type="ECO:0000256" key="6">
    <source>
        <dbReference type="SAM" id="MobiDB-lite"/>
    </source>
</evidence>
<evidence type="ECO:0000313" key="10">
    <source>
        <dbReference type="Proteomes" id="UP001202922"/>
    </source>
</evidence>
<dbReference type="Pfam" id="PF04138">
    <property type="entry name" value="GtrA_DPMS_TM"/>
    <property type="match status" value="1"/>
</dbReference>
<accession>A0ABS9U4D7</accession>
<keyword evidence="5 7" id="KW-0472">Membrane</keyword>
<comment type="caution">
    <text evidence="9">The sequence shown here is derived from an EMBL/GenBank/DDBJ whole genome shotgun (WGS) entry which is preliminary data.</text>
</comment>
<gene>
    <name evidence="9" type="ORF">L0M17_16435</name>
</gene>
<evidence type="ECO:0000256" key="7">
    <source>
        <dbReference type="SAM" id="Phobius"/>
    </source>
</evidence>
<evidence type="ECO:0000256" key="4">
    <source>
        <dbReference type="ARBA" id="ARBA00022989"/>
    </source>
</evidence>
<keyword evidence="10" id="KW-1185">Reference proteome</keyword>
<protein>
    <submittedName>
        <fullName evidence="9">GtrA family protein</fullName>
    </submittedName>
</protein>
<dbReference type="EMBL" id="JAKZBV010000001">
    <property type="protein sequence ID" value="MCH6471548.1"/>
    <property type="molecule type" value="Genomic_DNA"/>
</dbReference>
<feature type="region of interest" description="Disordered" evidence="6">
    <location>
        <begin position="1"/>
        <end position="29"/>
    </location>
</feature>
<comment type="subcellular location">
    <subcellularLocation>
        <location evidence="1">Membrane</location>
        <topology evidence="1">Multi-pass membrane protein</topology>
    </subcellularLocation>
</comment>
<dbReference type="InterPro" id="IPR051401">
    <property type="entry name" value="GtrA_CellWall_Glycosyl"/>
</dbReference>
<feature type="transmembrane region" description="Helical" evidence="7">
    <location>
        <begin position="135"/>
        <end position="155"/>
    </location>
</feature>